<organism evidence="13">
    <name type="scientific">uncultured marine group II/III euryarchaeote KM3_67_D09</name>
    <dbReference type="NCBI Taxonomy" id="1456483"/>
    <lineage>
        <taxon>Archaea</taxon>
        <taxon>Methanobacteriati</taxon>
        <taxon>Methanobacteriota</taxon>
        <taxon>environmental samples</taxon>
    </lineage>
</organism>
<evidence type="ECO:0000256" key="9">
    <source>
        <dbReference type="ARBA" id="ARBA00047176"/>
    </source>
</evidence>
<feature type="domain" description="Phosphomevalonate dehydratase small subunit-like" evidence="11">
    <location>
        <begin position="442"/>
        <end position="518"/>
    </location>
</feature>
<evidence type="ECO:0000256" key="7">
    <source>
        <dbReference type="ARBA" id="ARBA00046333"/>
    </source>
</evidence>
<dbReference type="GO" id="GO:0008299">
    <property type="term" value="P:isoprenoid biosynthetic process"/>
    <property type="evidence" value="ECO:0007669"/>
    <property type="project" value="UniProtKB-KW"/>
</dbReference>
<keyword evidence="3" id="KW-0414">Isoprene biosynthesis</keyword>
<comment type="function">
    <text evidence="6">Component of a hydro-lyase that catalyzes the dehydration of mevalonate 5-phosphate (MVA5P) to form trans-anhydromevalonate 5-phosphate (tAHMP). Involved in the archaeal mevalonate (MVA) pathway, which provides fundamental precursors for isoprenoid biosynthesis, such as isopentenyl diphosphate (IPP) and dimethylallyl diphosphate (DMAPP).</text>
</comment>
<evidence type="ECO:0000256" key="1">
    <source>
        <dbReference type="ARBA" id="ARBA00005092"/>
    </source>
</evidence>
<dbReference type="EMBL" id="KF901002">
    <property type="protein sequence ID" value="AIF14491.1"/>
    <property type="molecule type" value="Genomic_DNA"/>
</dbReference>
<name>A0A075HDA2_9EURY</name>
<keyword evidence="2" id="KW-0408">Iron</keyword>
<evidence type="ECO:0000256" key="6">
    <source>
        <dbReference type="ARBA" id="ARBA00045299"/>
    </source>
</evidence>
<dbReference type="GO" id="GO:0016829">
    <property type="term" value="F:lyase activity"/>
    <property type="evidence" value="ECO:0007669"/>
    <property type="project" value="UniProtKB-KW"/>
</dbReference>
<dbReference type="Pfam" id="PF04412">
    <property type="entry name" value="AcnX"/>
    <property type="match status" value="1"/>
</dbReference>
<accession>A0A075HDA2</accession>
<dbReference type="InterPro" id="IPR002840">
    <property type="entry name" value="PMDh-S-like_dom"/>
</dbReference>
<dbReference type="Pfam" id="PF01989">
    <property type="entry name" value="AcnX_swivel_put"/>
    <property type="match status" value="1"/>
</dbReference>
<dbReference type="PANTHER" id="PTHR36577:SF3">
    <property type="entry name" value="DUF521 DOMAIN PROTEIN (AFU_ORTHOLOGUE AFUA_6G00490)"/>
    <property type="match status" value="1"/>
</dbReference>
<comment type="subunit">
    <text evidence="8">Heterodimer composed of a large subunit (PMDh-L) and a small subunit (PMDh-S).</text>
</comment>
<evidence type="ECO:0000259" key="12">
    <source>
        <dbReference type="Pfam" id="PF04412"/>
    </source>
</evidence>
<dbReference type="SUPFAM" id="SSF52016">
    <property type="entry name" value="LeuD/IlvD-like"/>
    <property type="match status" value="1"/>
</dbReference>
<evidence type="ECO:0000256" key="4">
    <source>
        <dbReference type="ARBA" id="ARBA00023239"/>
    </source>
</evidence>
<evidence type="ECO:0000256" key="8">
    <source>
        <dbReference type="ARBA" id="ARBA00046520"/>
    </source>
</evidence>
<proteinExistence type="inferred from homology"/>
<evidence type="ECO:0000256" key="2">
    <source>
        <dbReference type="ARBA" id="ARBA00023004"/>
    </source>
</evidence>
<dbReference type="PANTHER" id="PTHR36577">
    <property type="entry name" value="DUF521 DOMAIN PROTEIN (AFU_ORTHOLOGUE AFUA_6G00490)"/>
    <property type="match status" value="1"/>
</dbReference>
<protein>
    <recommendedName>
        <fullName evidence="10">Phosphomevalonate dehydratase large subunit</fullName>
        <ecNumber evidence="9">4.2.1.182</ecNumber>
    </recommendedName>
</protein>
<sequence length="555" mass="59770">MVVDLAASAGASEFTRCKHAHVSGVSVITGGHGLRRFLSDLSGDSEGVVSIPTTLNSAGCDREQIEEMGIDYENFLEYQFEIIHAYSELGIEATLSCTPYDRGIEMESGIGSWAESNAVCYSNSYTSLMTNRESGLSALATALTGWAPLWGLHIEDNRIPNILVKVEASMENLADWSVLGDWIGMQLKPDWNLPWGMMPRIVGLPAEENFEVRKALTAAAANYGCPMLWADGLTADAPEVDSFEGELVFGEAELAERYADLAPTGTVDLVVIGCPQASVGEVRATAAAARARMELGQRIPDRRLWVFTSGYNYDLLDADGTVALLEEAGALVLRDTCPEVTPYNRSKYNHLLTNSLKAEHYLKSGLNRLPTSVARIEDCVAHAFDPNLVTGERPILGAKGVKAMATNKTRQTGEAVMKGHGIPSQSDWKVSGKAMVSDVPITYLGYVNRDTGVIEEPGHPLDGIAIEDTVLIYPKGSGSTVAPFVLMGLIYTGKGPRAIVNRDVCPLTLPAASLLAVPYAHGFDDDPTLAINDGDEVEMTLEDGSVQLRVISRVA</sequence>
<evidence type="ECO:0000256" key="10">
    <source>
        <dbReference type="ARBA" id="ARBA00047196"/>
    </source>
</evidence>
<reference evidence="13" key="1">
    <citation type="journal article" date="2014" name="Genome Biol. Evol.">
        <title>Pangenome evidence for extensive interdomain horizontal transfer affecting lineage core and shell genes in uncultured planktonic thaumarchaeota and euryarchaeota.</title>
        <authorList>
            <person name="Deschamps P."/>
            <person name="Zivanovic Y."/>
            <person name="Moreira D."/>
            <person name="Rodriguez-Valera F."/>
            <person name="Lopez-Garcia P."/>
        </authorList>
    </citation>
    <scope>NUCLEOTIDE SEQUENCE</scope>
</reference>
<dbReference type="AlphaFoldDB" id="A0A075HDA2"/>
<dbReference type="InterPro" id="IPR007506">
    <property type="entry name" value="PMDh-L-like_dom"/>
</dbReference>
<keyword evidence="4" id="KW-0456">Lyase</keyword>
<comment type="pathway">
    <text evidence="1">Isoprenoid biosynthesis; isopentenyl diphosphate biosynthesis via mevalonate pathway.</text>
</comment>
<evidence type="ECO:0000256" key="3">
    <source>
        <dbReference type="ARBA" id="ARBA00023229"/>
    </source>
</evidence>
<evidence type="ECO:0000256" key="5">
    <source>
        <dbReference type="ARBA" id="ARBA00045120"/>
    </source>
</evidence>
<comment type="catalytic activity">
    <reaction evidence="5">
        <text>(R)-5-phosphomevalonate = (2E)-3-methyl-5-phosphooxypent-2-enoate + H2O</text>
        <dbReference type="Rhea" id="RHEA:78975"/>
        <dbReference type="ChEBI" id="CHEBI:15377"/>
        <dbReference type="ChEBI" id="CHEBI:58146"/>
        <dbReference type="ChEBI" id="CHEBI:229665"/>
        <dbReference type="EC" id="4.2.1.182"/>
    </reaction>
    <physiologicalReaction direction="left-to-right" evidence="5">
        <dbReference type="Rhea" id="RHEA:78976"/>
    </physiologicalReaction>
</comment>
<evidence type="ECO:0000313" key="13">
    <source>
        <dbReference type="EMBL" id="AIF14491.1"/>
    </source>
</evidence>
<comment type="similarity">
    <text evidence="7">Belongs to the AcnX type II large subunit family.</text>
</comment>
<feature type="domain" description="Phosphomevalonate dehydratase large subunit-like" evidence="12">
    <location>
        <begin position="2"/>
        <end position="380"/>
    </location>
</feature>
<evidence type="ECO:0000259" key="11">
    <source>
        <dbReference type="Pfam" id="PF01989"/>
    </source>
</evidence>
<dbReference type="EC" id="4.2.1.182" evidence="9"/>
<dbReference type="Gene3D" id="3.50.30.10">
    <property type="entry name" value="Phosphohistidine domain"/>
    <property type="match status" value="1"/>
</dbReference>